<gene>
    <name evidence="3" type="ORF">Aco03nite_074740</name>
</gene>
<dbReference type="EMBL" id="BOMG01000094">
    <property type="protein sequence ID" value="GID59070.1"/>
    <property type="molecule type" value="Genomic_DNA"/>
</dbReference>
<sequence length="404" mass="43061">MDVIVVGAGLAGLVAARDLRAAGLSVRVLEARSRVGGRAWTVPLPGTGSAVDLGAEWLDPQRHTALAGELDRYDLTTTAPPRGPHRWYLPSAPDDPTEKAVLAATLERLETDAARIDFDRPDWHHCAPDLDVPFGTYLRDFCPSERVRSLILAWSFVLMGGDENEYSALHLLHEIAGFGSTKAAFGASEHRIDGGADTLAKAIAADLDPVLRLGQPVVSITAPRGGCTVMTADGTPHRARAVIVAVPLNCFDRIDGLSGPGRHAGRAVKVWHRADGVVDGEGTTGWPVLVETYATAEGVAVVHLDGLDPADVLTEHYPAAVLSEDCWNDWVADPYAKGSWCAARPGQLDALHDLANRSGPLFFAGGDVSRRWMGWMDGAITSGADTAVRTRAYLYGSTMPPARG</sequence>
<feature type="domain" description="Amine oxidase" evidence="2">
    <location>
        <begin position="328"/>
        <end position="389"/>
    </location>
</feature>
<dbReference type="Pfam" id="PF01593">
    <property type="entry name" value="Amino_oxidase"/>
    <property type="match status" value="2"/>
</dbReference>
<dbReference type="InterPro" id="IPR036188">
    <property type="entry name" value="FAD/NAD-bd_sf"/>
</dbReference>
<protein>
    <recommendedName>
        <fullName evidence="2">Amine oxidase domain-containing protein</fullName>
    </recommendedName>
</protein>
<comment type="caution">
    <text evidence="3">The sequence shown here is derived from an EMBL/GenBank/DDBJ whole genome shotgun (WGS) entry which is preliminary data.</text>
</comment>
<organism evidence="3 4">
    <name type="scientific">Actinoplanes couchii</name>
    <dbReference type="NCBI Taxonomy" id="403638"/>
    <lineage>
        <taxon>Bacteria</taxon>
        <taxon>Bacillati</taxon>
        <taxon>Actinomycetota</taxon>
        <taxon>Actinomycetes</taxon>
        <taxon>Micromonosporales</taxon>
        <taxon>Micromonosporaceae</taxon>
        <taxon>Actinoplanes</taxon>
    </lineage>
</organism>
<evidence type="ECO:0000313" key="3">
    <source>
        <dbReference type="EMBL" id="GID59070.1"/>
    </source>
</evidence>
<dbReference type="SUPFAM" id="SSF51905">
    <property type="entry name" value="FAD/NAD(P)-binding domain"/>
    <property type="match status" value="1"/>
</dbReference>
<feature type="domain" description="Amine oxidase" evidence="2">
    <location>
        <begin position="10"/>
        <end position="252"/>
    </location>
</feature>
<reference evidence="3 4" key="1">
    <citation type="submission" date="2021-01" db="EMBL/GenBank/DDBJ databases">
        <title>Whole genome shotgun sequence of Actinoplanes couchii NBRC 106145.</title>
        <authorList>
            <person name="Komaki H."/>
            <person name="Tamura T."/>
        </authorList>
    </citation>
    <scope>NUCLEOTIDE SEQUENCE [LARGE SCALE GENOMIC DNA]</scope>
    <source>
        <strain evidence="3 4">NBRC 106145</strain>
    </source>
</reference>
<name>A0ABQ3XKY3_9ACTN</name>
<proteinExistence type="inferred from homology"/>
<dbReference type="InterPro" id="IPR050703">
    <property type="entry name" value="Flavin_MAO"/>
</dbReference>
<evidence type="ECO:0000259" key="2">
    <source>
        <dbReference type="Pfam" id="PF01593"/>
    </source>
</evidence>
<dbReference type="Gene3D" id="3.50.50.60">
    <property type="entry name" value="FAD/NAD(P)-binding domain"/>
    <property type="match status" value="1"/>
</dbReference>
<dbReference type="PANTHER" id="PTHR43563">
    <property type="entry name" value="AMINE OXIDASE"/>
    <property type="match status" value="1"/>
</dbReference>
<dbReference type="Proteomes" id="UP000612282">
    <property type="component" value="Unassembled WGS sequence"/>
</dbReference>
<evidence type="ECO:0000256" key="1">
    <source>
        <dbReference type="ARBA" id="ARBA00005995"/>
    </source>
</evidence>
<keyword evidence="4" id="KW-1185">Reference proteome</keyword>
<comment type="similarity">
    <text evidence="1">Belongs to the flavin monoamine oxidase family.</text>
</comment>
<accession>A0ABQ3XKY3</accession>
<dbReference type="InterPro" id="IPR002937">
    <property type="entry name" value="Amino_oxidase"/>
</dbReference>
<dbReference type="PANTHER" id="PTHR43563:SF14">
    <property type="entry name" value="AMINE OXIDASE"/>
    <property type="match status" value="1"/>
</dbReference>
<evidence type="ECO:0000313" key="4">
    <source>
        <dbReference type="Proteomes" id="UP000612282"/>
    </source>
</evidence>